<dbReference type="InterPro" id="IPR045028">
    <property type="entry name" value="DinG/Rad3-like"/>
</dbReference>
<dbReference type="SMART" id="SM00491">
    <property type="entry name" value="HELICc2"/>
    <property type="match status" value="1"/>
</dbReference>
<dbReference type="GO" id="GO:0016787">
    <property type="term" value="F:hydrolase activity"/>
    <property type="evidence" value="ECO:0007669"/>
    <property type="project" value="UniProtKB-KW"/>
</dbReference>
<dbReference type="PANTHER" id="PTHR11472:SF57">
    <property type="entry name" value="ATP-DEPENDENT HELICASE YPVA-RELATED"/>
    <property type="match status" value="1"/>
</dbReference>
<keyword evidence="1" id="KW-0547">Nucleotide-binding</keyword>
<proteinExistence type="inferred from homology"/>
<keyword evidence="7" id="KW-1185">Reference proteome</keyword>
<gene>
    <name evidence="6" type="ORF">LC087_06005</name>
</gene>
<dbReference type="Gene3D" id="3.40.50.300">
    <property type="entry name" value="P-loop containing nucleotide triphosphate hydrolases"/>
    <property type="match status" value="2"/>
</dbReference>
<evidence type="ECO:0000256" key="1">
    <source>
        <dbReference type="ARBA" id="ARBA00022741"/>
    </source>
</evidence>
<keyword evidence="6" id="KW-0347">Helicase</keyword>
<sequence>MLGAKLPFSLSKDESFYEALNGWIGDVLYDILPEHGFEIRDEQVYMAFQLDRAFKDKQVIFAEAGVGTGKTIVYLLYSLCYARYSGKPAIITCADETLIEQLVKKQGDIAKLEEILNINMDVRLAKSSSNYLCLNKLDGQMDQNDHFGEIYNGLPTFVEDTKGMQSFFHYGDRKQYPHLNDDQWEQINWDRFQDCFSCPKRHRCGLTLTRDYYRNATDFIICSHDFYMEHIWTEEARKREGQLPLLPKHSCVVFDEGHLLEYAAQKALTYKVKKNTLHFYLEKLLTNDMREQTSLLIEEVIVNNDQFFYEIKNHHERVEGSNRLKIIKNKDLLFSARQLLSNVERLTEALVFESEMYAIDHYDLRIVEEYLEQLQYSFHLFLNDQKAIYWGEEDGDEQVFIVMPKKVEDTLKKELFSIKKPYIFSSATMTSHNGDFDYLAKSLGIEDYLSFSVNSPFAYDQQMKATALYSKDSTWEPSKQREIVNDLLLENQGATLILFRAEEELQQFKRYFKHKNNILFEGDQEISELVSQFQKQKETTLCAVHLWEGLDIPGQALTQVIIWSLPFPSNDPVFEAKRADSNDPYVEVDLPYMTLRLKQGIGRLIRTSADSGKVFIFVDRKEAKRIKEKIQNVVPTSLHEK</sequence>
<evidence type="ECO:0000313" key="7">
    <source>
        <dbReference type="Proteomes" id="UP001197974"/>
    </source>
</evidence>
<dbReference type="Pfam" id="PF13307">
    <property type="entry name" value="Helicase_C_2"/>
    <property type="match status" value="1"/>
</dbReference>
<dbReference type="SUPFAM" id="SSF52540">
    <property type="entry name" value="P-loop containing nucleoside triphosphate hydrolases"/>
    <property type="match status" value="1"/>
</dbReference>
<feature type="domain" description="Helicase ATP-binding" evidence="5">
    <location>
        <begin position="29"/>
        <end position="301"/>
    </location>
</feature>
<accession>A0ABY9JWC3</accession>
<protein>
    <submittedName>
        <fullName evidence="6">ATP-dependent DNA helicase</fullName>
        <ecNumber evidence="6">3.6.4.12</ecNumber>
    </submittedName>
</protein>
<dbReference type="EC" id="3.6.4.12" evidence="6"/>
<name>A0ABY9JWC3_9BACI</name>
<evidence type="ECO:0000256" key="3">
    <source>
        <dbReference type="ARBA" id="ARBA00022840"/>
    </source>
</evidence>
<dbReference type="InterPro" id="IPR014013">
    <property type="entry name" value="Helic_SF1/SF2_ATP-bd_DinG/Rad3"/>
</dbReference>
<keyword evidence="2 6" id="KW-0378">Hydrolase</keyword>
<organism evidence="6 7">
    <name type="scientific">Bacillus carboniphilus</name>
    <dbReference type="NCBI Taxonomy" id="86663"/>
    <lineage>
        <taxon>Bacteria</taxon>
        <taxon>Bacillati</taxon>
        <taxon>Bacillota</taxon>
        <taxon>Bacilli</taxon>
        <taxon>Bacillales</taxon>
        <taxon>Bacillaceae</taxon>
        <taxon>Bacillus</taxon>
    </lineage>
</organism>
<dbReference type="InterPro" id="IPR027417">
    <property type="entry name" value="P-loop_NTPase"/>
</dbReference>
<dbReference type="PANTHER" id="PTHR11472">
    <property type="entry name" value="DNA REPAIR DEAD HELICASE RAD3/XP-D SUBFAMILY MEMBER"/>
    <property type="match status" value="1"/>
</dbReference>
<dbReference type="Proteomes" id="UP001197974">
    <property type="component" value="Chromosome"/>
</dbReference>
<comment type="similarity">
    <text evidence="4">Belongs to the helicase family. DinG subfamily.</text>
</comment>
<evidence type="ECO:0000313" key="6">
    <source>
        <dbReference type="EMBL" id="WLR43691.1"/>
    </source>
</evidence>
<keyword evidence="3" id="KW-0067">ATP-binding</keyword>
<dbReference type="InterPro" id="IPR006555">
    <property type="entry name" value="ATP-dep_Helicase_C"/>
</dbReference>
<dbReference type="PROSITE" id="PS51193">
    <property type="entry name" value="HELICASE_ATP_BIND_2"/>
    <property type="match status" value="1"/>
</dbReference>
<dbReference type="GO" id="GO:0003678">
    <property type="term" value="F:DNA helicase activity"/>
    <property type="evidence" value="ECO:0007669"/>
    <property type="project" value="UniProtKB-EC"/>
</dbReference>
<evidence type="ECO:0000256" key="4">
    <source>
        <dbReference type="ARBA" id="ARBA00038058"/>
    </source>
</evidence>
<dbReference type="RefSeq" id="WP_226538501.1">
    <property type="nucleotide sequence ID" value="NZ_CP129013.1"/>
</dbReference>
<dbReference type="EMBL" id="CP129013">
    <property type="protein sequence ID" value="WLR43691.1"/>
    <property type="molecule type" value="Genomic_DNA"/>
</dbReference>
<evidence type="ECO:0000256" key="2">
    <source>
        <dbReference type="ARBA" id="ARBA00022801"/>
    </source>
</evidence>
<reference evidence="6 7" key="1">
    <citation type="submission" date="2023-06" db="EMBL/GenBank/DDBJ databases">
        <title>Five Gram-positive bacteria isolated from mangrove sediments in Shenzhen, Guangdong, China.</title>
        <authorList>
            <person name="Yu S."/>
            <person name="Zheng W."/>
            <person name="Huang Y."/>
        </authorList>
    </citation>
    <scope>NUCLEOTIDE SEQUENCE [LARGE SCALE GENOMIC DNA]</scope>
    <source>
        <strain evidence="6 7">SaN35-3</strain>
    </source>
</reference>
<evidence type="ECO:0000259" key="5">
    <source>
        <dbReference type="PROSITE" id="PS51193"/>
    </source>
</evidence>